<keyword evidence="8" id="KW-1185">Reference proteome</keyword>
<evidence type="ECO:0000256" key="3">
    <source>
        <dbReference type="ARBA" id="ARBA00022989"/>
    </source>
</evidence>
<dbReference type="InterPro" id="IPR051788">
    <property type="entry name" value="MFS_Transporter"/>
</dbReference>
<proteinExistence type="predicted"/>
<feature type="transmembrane region" description="Helical" evidence="5">
    <location>
        <begin position="286"/>
        <end position="304"/>
    </location>
</feature>
<evidence type="ECO:0000256" key="4">
    <source>
        <dbReference type="ARBA" id="ARBA00023136"/>
    </source>
</evidence>
<evidence type="ECO:0000256" key="2">
    <source>
        <dbReference type="ARBA" id="ARBA00022692"/>
    </source>
</evidence>
<feature type="transmembrane region" description="Helical" evidence="5">
    <location>
        <begin position="81"/>
        <end position="100"/>
    </location>
</feature>
<organism evidence="7 8">
    <name type="scientific">Glutamicibacter ardleyensis</name>
    <dbReference type="NCBI Taxonomy" id="225894"/>
    <lineage>
        <taxon>Bacteria</taxon>
        <taxon>Bacillati</taxon>
        <taxon>Actinomycetota</taxon>
        <taxon>Actinomycetes</taxon>
        <taxon>Micrococcales</taxon>
        <taxon>Micrococcaceae</taxon>
        <taxon>Glutamicibacter</taxon>
    </lineage>
</organism>
<evidence type="ECO:0000259" key="6">
    <source>
        <dbReference type="PROSITE" id="PS50850"/>
    </source>
</evidence>
<accession>A0ABQ2DPZ5</accession>
<keyword evidence="3 5" id="KW-1133">Transmembrane helix</keyword>
<dbReference type="CDD" id="cd17393">
    <property type="entry name" value="MFS_MosC_like"/>
    <property type="match status" value="1"/>
</dbReference>
<dbReference type="SUPFAM" id="SSF103473">
    <property type="entry name" value="MFS general substrate transporter"/>
    <property type="match status" value="1"/>
</dbReference>
<feature type="transmembrane region" description="Helical" evidence="5">
    <location>
        <begin position="146"/>
        <end position="165"/>
    </location>
</feature>
<dbReference type="InterPro" id="IPR020846">
    <property type="entry name" value="MFS_dom"/>
</dbReference>
<feature type="transmembrane region" description="Helical" evidence="5">
    <location>
        <begin position="51"/>
        <end position="69"/>
    </location>
</feature>
<feature type="transmembrane region" description="Helical" evidence="5">
    <location>
        <begin position="375"/>
        <end position="394"/>
    </location>
</feature>
<evidence type="ECO:0000256" key="5">
    <source>
        <dbReference type="SAM" id="Phobius"/>
    </source>
</evidence>
<dbReference type="Pfam" id="PF07690">
    <property type="entry name" value="MFS_1"/>
    <property type="match status" value="1"/>
</dbReference>
<keyword evidence="4 5" id="KW-0472">Membrane</keyword>
<evidence type="ECO:0000256" key="1">
    <source>
        <dbReference type="ARBA" id="ARBA00004651"/>
    </source>
</evidence>
<dbReference type="InterPro" id="IPR011701">
    <property type="entry name" value="MFS"/>
</dbReference>
<gene>
    <name evidence="7" type="ORF">GCM10007173_23760</name>
</gene>
<feature type="transmembrane region" description="Helical" evidence="5">
    <location>
        <begin position="21"/>
        <end position="39"/>
    </location>
</feature>
<sequence length="401" mass="41817">MALIAPALAKPLLGERSSVNLIFLIAGLSFASWAGRLSVIDMVFDFSGSQLGAFLFFMTAGTLAGIALAPTLSRTFSAKNLLLVLPIFLAAILVTLGVSVTILESGIAAFIILFFNGLIFGCLDITMNVNGAKVERKLGKSIMPSLHGFFSLGSLLGAGIATATLSLEIETIWHFSFVAVVIIGLTLFAQTGFKTWNYNYSAPRDKTQLKASGARSRRGLLLLLGLMVAGLSFAEGAANDWLAVASVVGHGLSHPSGALMFTLFTGAMTVGRFTGGSIVDRIGTKCSLMIMGLIGLVGIVLFILGDNIWMFGAGALLWGLGSSLGFPVGMSIAASRSDHLGPRAVSVISAFGYGAMLSGPPVIGFVADVIGLPQALWLIVTILVISLIITPRAAQTGQSLE</sequence>
<protein>
    <submittedName>
        <fullName evidence="7">MFS transporter</fullName>
    </submittedName>
</protein>
<dbReference type="PANTHER" id="PTHR23514:SF13">
    <property type="entry name" value="INNER MEMBRANE PROTEIN YBJJ"/>
    <property type="match status" value="1"/>
</dbReference>
<reference evidence="8" key="1">
    <citation type="journal article" date="2019" name="Int. J. Syst. Evol. Microbiol.">
        <title>The Global Catalogue of Microorganisms (GCM) 10K type strain sequencing project: providing services to taxonomists for standard genome sequencing and annotation.</title>
        <authorList>
            <consortium name="The Broad Institute Genomics Platform"/>
            <consortium name="The Broad Institute Genome Sequencing Center for Infectious Disease"/>
            <person name="Wu L."/>
            <person name="Ma J."/>
        </authorList>
    </citation>
    <scope>NUCLEOTIDE SEQUENCE [LARGE SCALE GENOMIC DNA]</scope>
    <source>
        <strain evidence="8">CGMCC 1.3685</strain>
    </source>
</reference>
<comment type="subcellular location">
    <subcellularLocation>
        <location evidence="1">Cell membrane</location>
        <topology evidence="1">Multi-pass membrane protein</topology>
    </subcellularLocation>
</comment>
<dbReference type="GeneID" id="303304730"/>
<feature type="transmembrane region" description="Helical" evidence="5">
    <location>
        <begin position="344"/>
        <end position="363"/>
    </location>
</feature>
<feature type="domain" description="Major facilitator superfamily (MFS) profile" evidence="6">
    <location>
        <begin position="218"/>
        <end position="401"/>
    </location>
</feature>
<name>A0ABQ2DPZ5_9MICC</name>
<dbReference type="PROSITE" id="PS50850">
    <property type="entry name" value="MFS"/>
    <property type="match status" value="1"/>
</dbReference>
<feature type="transmembrane region" description="Helical" evidence="5">
    <location>
        <begin position="220"/>
        <end position="238"/>
    </location>
</feature>
<keyword evidence="2 5" id="KW-0812">Transmembrane</keyword>
<dbReference type="RefSeq" id="WP_188685863.1">
    <property type="nucleotide sequence ID" value="NZ_BMKX01000005.1"/>
</dbReference>
<dbReference type="InterPro" id="IPR036259">
    <property type="entry name" value="MFS_trans_sf"/>
</dbReference>
<evidence type="ECO:0000313" key="8">
    <source>
        <dbReference type="Proteomes" id="UP000606115"/>
    </source>
</evidence>
<dbReference type="Proteomes" id="UP000606115">
    <property type="component" value="Unassembled WGS sequence"/>
</dbReference>
<comment type="caution">
    <text evidence="7">The sequence shown here is derived from an EMBL/GenBank/DDBJ whole genome shotgun (WGS) entry which is preliminary data.</text>
</comment>
<dbReference type="PANTHER" id="PTHR23514">
    <property type="entry name" value="BYPASS OF STOP CODON PROTEIN 6"/>
    <property type="match status" value="1"/>
</dbReference>
<feature type="transmembrane region" description="Helical" evidence="5">
    <location>
        <begin position="171"/>
        <end position="189"/>
    </location>
</feature>
<feature type="transmembrane region" description="Helical" evidence="5">
    <location>
        <begin position="106"/>
        <end position="125"/>
    </location>
</feature>
<feature type="transmembrane region" description="Helical" evidence="5">
    <location>
        <begin position="258"/>
        <end position="279"/>
    </location>
</feature>
<feature type="transmembrane region" description="Helical" evidence="5">
    <location>
        <begin position="310"/>
        <end position="332"/>
    </location>
</feature>
<evidence type="ECO:0000313" key="7">
    <source>
        <dbReference type="EMBL" id="GGJ64061.1"/>
    </source>
</evidence>
<dbReference type="Gene3D" id="1.20.1250.20">
    <property type="entry name" value="MFS general substrate transporter like domains"/>
    <property type="match status" value="1"/>
</dbReference>
<dbReference type="EMBL" id="BMKX01000005">
    <property type="protein sequence ID" value="GGJ64061.1"/>
    <property type="molecule type" value="Genomic_DNA"/>
</dbReference>